<evidence type="ECO:0000259" key="13">
    <source>
        <dbReference type="PROSITE" id="PS50030"/>
    </source>
</evidence>
<dbReference type="PROSITE" id="PS50304">
    <property type="entry name" value="TUDOR"/>
    <property type="match status" value="1"/>
</dbReference>
<evidence type="ECO:0000256" key="1">
    <source>
        <dbReference type="ARBA" id="ARBA00004123"/>
    </source>
</evidence>
<evidence type="ECO:0000313" key="16">
    <source>
        <dbReference type="EMBL" id="ROI15611.1"/>
    </source>
</evidence>
<feature type="domain" description="AIG1-type G" evidence="15">
    <location>
        <begin position="694"/>
        <end position="895"/>
    </location>
</feature>
<keyword evidence="6" id="KW-0547">Nucleotide-binding</keyword>
<evidence type="ECO:0000313" key="17">
    <source>
        <dbReference type="Proteomes" id="UP000281406"/>
    </source>
</evidence>
<dbReference type="Pfam" id="PF08585">
    <property type="entry name" value="RMI1_N_C"/>
    <property type="match status" value="1"/>
</dbReference>
<dbReference type="InterPro" id="IPR045058">
    <property type="entry name" value="GIMA/IAN/Toc"/>
</dbReference>
<comment type="similarity">
    <text evidence="3">Belongs to the TRAFAC class TrmE-Era-EngA-EngB-Septin-like GTPase superfamily. AIG1/Toc34/Toc159-like paraseptin GTPase family. IAN subfamily.</text>
</comment>
<dbReference type="Gene3D" id="2.30.30.140">
    <property type="match status" value="1"/>
</dbReference>
<evidence type="ECO:0000256" key="6">
    <source>
        <dbReference type="ARBA" id="ARBA00022741"/>
    </source>
</evidence>
<dbReference type="Gene3D" id="2.40.50.770">
    <property type="entry name" value="RecQ-mediated genome instability protein Rmi1, C-terminal domain"/>
    <property type="match status" value="1"/>
</dbReference>
<keyword evidence="8" id="KW-0342">GTP-binding</keyword>
<reference evidence="16 17" key="1">
    <citation type="submission" date="2018-10" db="EMBL/GenBank/DDBJ databases">
        <title>Genome assembly for a Yunnan-Guizhou Plateau 3E fish, Anabarilius grahami (Regan), and its evolutionary and genetic applications.</title>
        <authorList>
            <person name="Jiang W."/>
        </authorList>
    </citation>
    <scope>NUCLEOTIDE SEQUENCE [LARGE SCALE GENOMIC DNA]</scope>
    <source>
        <strain evidence="16">AG-KIZ</strain>
        <tissue evidence="16">Muscle</tissue>
    </source>
</reference>
<keyword evidence="17" id="KW-1185">Reference proteome</keyword>
<dbReference type="PANTHER" id="PTHR10903">
    <property type="entry name" value="GTPASE, IMAP FAMILY MEMBER-RELATED"/>
    <property type="match status" value="1"/>
</dbReference>
<feature type="compositionally biased region" description="Basic and acidic residues" evidence="12">
    <location>
        <begin position="1580"/>
        <end position="1590"/>
    </location>
</feature>
<dbReference type="SUPFAM" id="SSF63748">
    <property type="entry name" value="Tudor/PWWP/MBT"/>
    <property type="match status" value="1"/>
</dbReference>
<dbReference type="Gene3D" id="1.10.8.10">
    <property type="entry name" value="DNA helicase RuvA subunit, C-terminal domain"/>
    <property type="match status" value="1"/>
</dbReference>
<organism evidence="16 17">
    <name type="scientific">Anabarilius grahami</name>
    <name type="common">Kanglang fish</name>
    <name type="synonym">Barilius grahami</name>
    <dbReference type="NCBI Taxonomy" id="495550"/>
    <lineage>
        <taxon>Eukaryota</taxon>
        <taxon>Metazoa</taxon>
        <taxon>Chordata</taxon>
        <taxon>Craniata</taxon>
        <taxon>Vertebrata</taxon>
        <taxon>Euteleostomi</taxon>
        <taxon>Actinopterygii</taxon>
        <taxon>Neopterygii</taxon>
        <taxon>Teleostei</taxon>
        <taxon>Ostariophysi</taxon>
        <taxon>Cypriniformes</taxon>
        <taxon>Xenocyprididae</taxon>
        <taxon>Xenocypridinae</taxon>
        <taxon>Xenocypridinae incertae sedis</taxon>
        <taxon>Anabarilius</taxon>
    </lineage>
</organism>
<evidence type="ECO:0000256" key="5">
    <source>
        <dbReference type="ARBA" id="ARBA00022490"/>
    </source>
</evidence>
<dbReference type="Proteomes" id="UP000281406">
    <property type="component" value="Unassembled WGS sequence"/>
</dbReference>
<evidence type="ECO:0000256" key="3">
    <source>
        <dbReference type="ARBA" id="ARBA00008535"/>
    </source>
</evidence>
<feature type="compositionally biased region" description="Basic and acidic residues" evidence="12">
    <location>
        <begin position="1459"/>
        <end position="1480"/>
    </location>
</feature>
<dbReference type="OrthoDB" id="434939at2759"/>
<dbReference type="InterPro" id="IPR027417">
    <property type="entry name" value="P-loop_NTPase"/>
</dbReference>
<dbReference type="CDD" id="cd20413">
    <property type="entry name" value="Tudor_TDRD3"/>
    <property type="match status" value="1"/>
</dbReference>
<evidence type="ECO:0000256" key="2">
    <source>
        <dbReference type="ARBA" id="ARBA00004496"/>
    </source>
</evidence>
<evidence type="ECO:0000256" key="12">
    <source>
        <dbReference type="SAM" id="MobiDB-lite"/>
    </source>
</evidence>
<dbReference type="Pfam" id="PF04548">
    <property type="entry name" value="AIG1"/>
    <property type="match status" value="4"/>
</dbReference>
<feature type="compositionally biased region" description="Basic and acidic residues" evidence="12">
    <location>
        <begin position="1263"/>
        <end position="1283"/>
    </location>
</feature>
<dbReference type="GO" id="GO:0005737">
    <property type="term" value="C:cytoplasm"/>
    <property type="evidence" value="ECO:0007669"/>
    <property type="project" value="UniProtKB-SubCell"/>
</dbReference>
<dbReference type="InterPro" id="IPR013894">
    <property type="entry name" value="RMI1_OB"/>
</dbReference>
<feature type="domain" description="UBA" evidence="13">
    <location>
        <begin position="1291"/>
        <end position="1331"/>
    </location>
</feature>
<dbReference type="GO" id="GO:0006325">
    <property type="term" value="P:chromatin organization"/>
    <property type="evidence" value="ECO:0007669"/>
    <property type="project" value="UniProtKB-KW"/>
</dbReference>
<feature type="coiled-coil region" evidence="11">
    <location>
        <begin position="397"/>
        <end position="424"/>
    </location>
</feature>
<dbReference type="CDD" id="cd14282">
    <property type="entry name" value="UBA_TDRD3"/>
    <property type="match status" value="1"/>
</dbReference>
<feature type="non-terminal residue" evidence="16">
    <location>
        <position position="1"/>
    </location>
</feature>
<dbReference type="PROSITE" id="PS50030">
    <property type="entry name" value="UBA"/>
    <property type="match status" value="1"/>
</dbReference>
<feature type="compositionally biased region" description="Basic residues" evidence="12">
    <location>
        <begin position="1347"/>
        <end position="1356"/>
    </location>
</feature>
<dbReference type="FunFam" id="2.40.50.770:FF:000001">
    <property type="entry name" value="Tudor domain-containing protein 3"/>
    <property type="match status" value="1"/>
</dbReference>
<comment type="caution">
    <text evidence="16">The sequence shown here is derived from an EMBL/GenBank/DDBJ whole genome shotgun (WGS) entry which is preliminary data.</text>
</comment>
<dbReference type="GO" id="GO:0005634">
    <property type="term" value="C:nucleus"/>
    <property type="evidence" value="ECO:0007669"/>
    <property type="project" value="UniProtKB-SubCell"/>
</dbReference>
<feature type="domain" description="Tudor" evidence="14">
    <location>
        <begin position="1662"/>
        <end position="1722"/>
    </location>
</feature>
<keyword evidence="11" id="KW-0175">Coiled coil</keyword>
<dbReference type="SMART" id="SM00333">
    <property type="entry name" value="TUDOR"/>
    <property type="match status" value="1"/>
</dbReference>
<dbReference type="InterPro" id="IPR006703">
    <property type="entry name" value="G_AIG1"/>
</dbReference>
<feature type="compositionally biased region" description="Polar residues" evidence="12">
    <location>
        <begin position="1449"/>
        <end position="1458"/>
    </location>
</feature>
<gene>
    <name evidence="16" type="ORF">DPX16_2558</name>
</gene>
<feature type="compositionally biased region" description="Polar residues" evidence="12">
    <location>
        <begin position="1332"/>
        <end position="1342"/>
    </location>
</feature>
<feature type="compositionally biased region" description="Polar residues" evidence="12">
    <location>
        <begin position="1393"/>
        <end position="1416"/>
    </location>
</feature>
<feature type="compositionally biased region" description="Basic and acidic residues" evidence="12">
    <location>
        <begin position="1495"/>
        <end position="1506"/>
    </location>
</feature>
<feature type="region of interest" description="Disordered" evidence="12">
    <location>
        <begin position="1332"/>
        <end position="1659"/>
    </location>
</feature>
<evidence type="ECO:0000256" key="9">
    <source>
        <dbReference type="ARBA" id="ARBA00023242"/>
    </source>
</evidence>
<dbReference type="InterPro" id="IPR002999">
    <property type="entry name" value="Tudor"/>
</dbReference>
<accession>A0A3N0XFM2</accession>
<dbReference type="SUPFAM" id="SSF46934">
    <property type="entry name" value="UBA-like"/>
    <property type="match status" value="1"/>
</dbReference>
<feature type="compositionally biased region" description="Basic and acidic residues" evidence="12">
    <location>
        <begin position="1423"/>
        <end position="1444"/>
    </location>
</feature>
<dbReference type="SUPFAM" id="SSF52540">
    <property type="entry name" value="P-loop containing nucleoside triphosphate hydrolases"/>
    <property type="match status" value="4"/>
</dbReference>
<evidence type="ECO:0000256" key="10">
    <source>
        <dbReference type="ARBA" id="ARBA00035105"/>
    </source>
</evidence>
<protein>
    <recommendedName>
        <fullName evidence="4">Tudor domain-containing protein 3</fullName>
    </recommendedName>
</protein>
<dbReference type="InterPro" id="IPR015940">
    <property type="entry name" value="UBA"/>
</dbReference>
<evidence type="ECO:0000256" key="8">
    <source>
        <dbReference type="ARBA" id="ARBA00023134"/>
    </source>
</evidence>
<keyword evidence="7" id="KW-0156">Chromatin regulator</keyword>
<evidence type="ECO:0000256" key="4">
    <source>
        <dbReference type="ARBA" id="ARBA00013421"/>
    </source>
</evidence>
<feature type="compositionally biased region" description="Polar residues" evidence="12">
    <location>
        <begin position="1624"/>
        <end position="1639"/>
    </location>
</feature>
<evidence type="ECO:0000256" key="11">
    <source>
        <dbReference type="SAM" id="Coils"/>
    </source>
</evidence>
<dbReference type="InterPro" id="IPR009060">
    <property type="entry name" value="UBA-like_sf"/>
</dbReference>
<dbReference type="FunFam" id="3.40.50.300:FF:001809">
    <property type="entry name" value="Si:ch1073-365p7.2"/>
    <property type="match status" value="2"/>
</dbReference>
<dbReference type="Pfam" id="PF22562">
    <property type="entry name" value="UBA_7"/>
    <property type="match status" value="1"/>
</dbReference>
<proteinExistence type="inferred from homology"/>
<dbReference type="SMART" id="SM01161">
    <property type="entry name" value="DUF1767"/>
    <property type="match status" value="1"/>
</dbReference>
<dbReference type="InterPro" id="IPR047379">
    <property type="entry name" value="Tudor_TDRD3"/>
</dbReference>
<keyword evidence="5" id="KW-0963">Cytoplasm</keyword>
<comment type="subcellular location">
    <subcellularLocation>
        <location evidence="2">Cytoplasm</location>
    </subcellularLocation>
    <subcellularLocation>
        <location evidence="1">Nucleus</location>
    </subcellularLocation>
</comment>
<dbReference type="GO" id="GO:0005525">
    <property type="term" value="F:GTP binding"/>
    <property type="evidence" value="ECO:0007669"/>
    <property type="project" value="UniProtKB-KW"/>
</dbReference>
<dbReference type="InterPro" id="IPR042470">
    <property type="entry name" value="RMI1_N_C_sf"/>
</dbReference>
<feature type="region of interest" description="Disordered" evidence="12">
    <location>
        <begin position="1244"/>
        <end position="1283"/>
    </location>
</feature>
<dbReference type="PROSITE" id="PS51720">
    <property type="entry name" value="G_AIG1"/>
    <property type="match status" value="3"/>
</dbReference>
<dbReference type="EMBL" id="RJVU01079719">
    <property type="protein sequence ID" value="ROI15611.1"/>
    <property type="molecule type" value="Genomic_DNA"/>
</dbReference>
<comment type="function">
    <text evidence="10">Scaffolding protein that specifically recognizes and binds dimethylarginine-containing proteins. Plays a role in the regulation of translation of target mRNAs by binding Arg/Gly-rich motifs (GAR) in dimethylarginine-containing proteins. In nucleus, acts as a coactivator: recognizes and binds asymmetric dimethylation on the core histone tails associated with transcriptional activation (H3R17me2a and H4R3me2a) and recruits proteins at these arginine-methylated loci. In cytoplasm, acts as an antiviral factor that participates in the assembly of stress granules together with G3BP1.</text>
</comment>
<dbReference type="Gene3D" id="3.40.50.300">
    <property type="entry name" value="P-loop containing nucleotide triphosphate hydrolases"/>
    <property type="match status" value="4"/>
</dbReference>
<feature type="compositionally biased region" description="Low complexity" evidence="12">
    <location>
        <begin position="1538"/>
        <end position="1554"/>
    </location>
</feature>
<evidence type="ECO:0000259" key="15">
    <source>
        <dbReference type="PROSITE" id="PS51720"/>
    </source>
</evidence>
<evidence type="ECO:0000256" key="7">
    <source>
        <dbReference type="ARBA" id="ARBA00022853"/>
    </source>
</evidence>
<dbReference type="Pfam" id="PF00567">
    <property type="entry name" value="TUDOR"/>
    <property type="match status" value="1"/>
</dbReference>
<dbReference type="PANTHER" id="PTHR10903:SF107">
    <property type="entry name" value="GTPASE IMAP FAMILY MEMBER 4-LIKE-RELATED"/>
    <property type="match status" value="1"/>
</dbReference>
<feature type="domain" description="AIG1-type G" evidence="15">
    <location>
        <begin position="168"/>
        <end position="368"/>
    </location>
</feature>
<name>A0A3N0XFM2_ANAGA</name>
<feature type="domain" description="AIG1-type G" evidence="15">
    <location>
        <begin position="464"/>
        <end position="659"/>
    </location>
</feature>
<evidence type="ECO:0000259" key="14">
    <source>
        <dbReference type="PROSITE" id="PS50304"/>
    </source>
</evidence>
<sequence>SRDLRVVLLGRRHSGKTSVINTILETSETEAKGSADNVKREGFIDGRRVSLVETPGWWKTFSLNDLSNISKQQLVRRMSLTSPGPHAVMIVIRADCTFTDTDRKFLEEYVEMLGIVGTNNGKHFDTDLEKVKKVNEEWEEIQTRASSRKSRVQKQRSIVQEKAYVRRLEEIRVVLQGWIFAGKSSAGNTILNRDEFDIGGKTGKGKRGFGDIDGRKMTILDTPGWWKYFASELNPDFIRSAILENVSECKKFPHAMLLVIPADTSFQEEQKRIVEENMSILGEDVWRHTIVLFTWGDRFKDVSIEQHIESEGDALQWLIEKCRNRYHVFDNSDKKNRDQVQELLQKIDEMVTENSLFCLNTQKNSDPEKSLQRTEHTRKQEDLIMEIRVEDVCHFLDEELMRRAEEVRKKIENLSKNIMEESRSAHNAPDFPEPIKSLLEREFSRWESIIIEGVRESLLDIKSSFGLRAVVLGWQKYDKASVINSILGGEVASDKHFVTSERKDGDVNGRRITLINTPCWWQIFGLQDSPEVVKQELVCSVFLCPPGPHVFLLVINLSLPFTEENRLSIEKHFSLFGERIWRHTIVLFTRADSLKDRNLEQNIKNQDLQQIIQRCGQRYHIFDFKNKSAGVQELLDKIDDVVAANSGKHFETHDDMLLEIKRKRDENEKRAEARQKMLQDKRKLLKDLKSVAPLSEMRIVLLGWILSGKSSTIHTIFNDVEVKKGGTEKCPIYSGDVNRKSVTVLDTPGCYKYFSSKFNPKFAQAAILESIGQSQHMQFPHAMILVIPVDTSFKIEQKRTIKEYMAILGEDVWRHTIVLFTWRDRIPDISIEQHIESEGDALQWLIEKCRNRYHIFDNTDKKNRDQVTELLQKIDEMVTENSLFCLETQCAAEVNVHETDTQQDEEIILNADIEKLINQELNNRCNAIKRKIKELGMDLPGCRDEESDAGIDVKSNSSMLDTPSFSVDDELLELIKREGSRFEAIIMDGLLQNHDSSVYVKMCDLSSALIREGWYLTDEGIDECKSSSEKEKTSLTDIIQVALNNDLRPIGKSFLPADINSGRIEKLEGPCVLQVQKIRNVAAPKDHEESQASPRMLRVQMTDGHTLCTGLEYKYLSKISLNTPPGTKVKLLGDVQVKNGILLLDDSKIAVLGGEVDHMIEKWEFQRSLAKHSRRNVGAEGGPPPFVPFGQKCAHKEQVDSRALDQRKTLQSTNAIKSVDDNDEFEKQRTAAIAEVAKSKETRTFGGGGNAGGNLANPGSTYKNRDTYQRKREEREKPWTENKSEGVYRDLVDERALRDIMEMGFNREAARQALLDNNNNVEVALNLLLTGTNQPKAAQMEQSRPPPRGKGRGRGRSRQDEDEEAGGRPSGPSTLFDFLESKMGTFSIDESKNQSSLQDHQTKMTFPNTDQISRDGTLSKHPPRNEGRPQRNDRPPRFQKDGDFPKPSPASSTFSQPQKWRDGERPGRGGSERWKNESQDARIASSSYTSSSTGKSREQQGKEHSGSKGFQQEPHNGGWKEQNGTGRSDPASFRKNQSNGPAAPKSSNPAASGSDPKGRYEANNRRKGRPERPNSGYFERSQDAMKKDFSQDAGSGQFIKVGGVSNTQLPNGDLEHRRTGPIKLQSSGPPQKQSNSRNSAPKKRSGPIKGPREPADTNNYVNWKAGDQCLALYWEDNKFYRASIDAVHPSGSTAVVVFSDYGNCEEVLLHNIKPLHMDVWDDEDIYYENSLEFRRGGDGQPRRSRPTQQYYQPPRARD</sequence>
<dbReference type="SMART" id="SM00165">
    <property type="entry name" value="UBA"/>
    <property type="match status" value="1"/>
</dbReference>
<dbReference type="InterPro" id="IPR041915">
    <property type="entry name" value="UBA_TDRD3"/>
</dbReference>
<feature type="region of interest" description="Disordered" evidence="12">
    <location>
        <begin position="1733"/>
        <end position="1758"/>
    </location>
</feature>
<keyword evidence="9" id="KW-0539">Nucleus</keyword>